<proteinExistence type="predicted"/>
<dbReference type="RefSeq" id="WP_154122437.1">
    <property type="nucleotide sequence ID" value="NZ_WJXB01000017.1"/>
</dbReference>
<evidence type="ECO:0000313" key="2">
    <source>
        <dbReference type="Proteomes" id="UP000463051"/>
    </source>
</evidence>
<dbReference type="AlphaFoldDB" id="A0A7X2HB99"/>
<evidence type="ECO:0000313" key="1">
    <source>
        <dbReference type="EMBL" id="MRN56936.1"/>
    </source>
</evidence>
<accession>A0A7X2HB99</accession>
<gene>
    <name evidence="1" type="ORF">GJB61_28710</name>
</gene>
<reference evidence="1 2" key="1">
    <citation type="submission" date="2019-11" db="EMBL/GenBank/DDBJ databases">
        <title>Paenibacillus monticola sp. nov., a novel PGPR strain isolated from mountain sample in China.</title>
        <authorList>
            <person name="Zhao Q."/>
            <person name="Li H.-P."/>
            <person name="Zhang J.-L."/>
        </authorList>
    </citation>
    <scope>NUCLEOTIDE SEQUENCE [LARGE SCALE GENOMIC DNA]</scope>
    <source>
        <strain evidence="1 2">LC-T2</strain>
    </source>
</reference>
<organism evidence="1 2">
    <name type="scientific">Paenibacillus monticola</name>
    <dbReference type="NCBI Taxonomy" id="2666075"/>
    <lineage>
        <taxon>Bacteria</taxon>
        <taxon>Bacillati</taxon>
        <taxon>Bacillota</taxon>
        <taxon>Bacilli</taxon>
        <taxon>Bacillales</taxon>
        <taxon>Paenibacillaceae</taxon>
        <taxon>Paenibacillus</taxon>
    </lineage>
</organism>
<sequence length="172" mass="19572">MRSIRDLAGYYYLCLAIGLCNKEAIIEWADSIIADDTYPYELIEVSLSRERTLNEVLSILKEIYGKYDIDAPLSKLLGLLVIKLETGKITEDKFFGYISSLLLQGSAFTISEEVLHMLDRLDDSYYLAFQGIYGSVEQIRNEAINDLGKYKDCVSLYEEAYNSANTLFTLRA</sequence>
<dbReference type="EMBL" id="WJXB01000017">
    <property type="protein sequence ID" value="MRN56936.1"/>
    <property type="molecule type" value="Genomic_DNA"/>
</dbReference>
<comment type="caution">
    <text evidence="1">The sequence shown here is derived from an EMBL/GenBank/DDBJ whole genome shotgun (WGS) entry which is preliminary data.</text>
</comment>
<protein>
    <submittedName>
        <fullName evidence="1">Uncharacterized protein</fullName>
    </submittedName>
</protein>
<keyword evidence="2" id="KW-1185">Reference proteome</keyword>
<dbReference type="Proteomes" id="UP000463051">
    <property type="component" value="Unassembled WGS sequence"/>
</dbReference>
<name>A0A7X2HB99_9BACL</name>